<dbReference type="PANTHER" id="PTHR33026:SF7">
    <property type="entry name" value="OS03G0100275 PROTEIN"/>
    <property type="match status" value="1"/>
</dbReference>
<evidence type="ECO:0000256" key="1">
    <source>
        <dbReference type="SAM" id="Coils"/>
    </source>
</evidence>
<feature type="region of interest" description="Disordered" evidence="2">
    <location>
        <begin position="1"/>
        <end position="81"/>
    </location>
</feature>
<evidence type="ECO:0000256" key="2">
    <source>
        <dbReference type="SAM" id="MobiDB-lite"/>
    </source>
</evidence>
<evidence type="ECO:0000313" key="4">
    <source>
        <dbReference type="Proteomes" id="UP001231189"/>
    </source>
</evidence>
<feature type="region of interest" description="Disordered" evidence="2">
    <location>
        <begin position="222"/>
        <end position="289"/>
    </location>
</feature>
<comment type="caution">
    <text evidence="3">The sequence shown here is derived from an EMBL/GenBank/DDBJ whole genome shotgun (WGS) entry which is preliminary data.</text>
</comment>
<feature type="compositionally biased region" description="Low complexity" evidence="2">
    <location>
        <begin position="7"/>
        <end position="35"/>
    </location>
</feature>
<proteinExistence type="predicted"/>
<feature type="compositionally biased region" description="Polar residues" evidence="2">
    <location>
        <begin position="225"/>
        <end position="238"/>
    </location>
</feature>
<sequence length="442" mass="47227">MVKKKSVTAAGSSSTGGAAAKSSSTLPKKSSSDAPPTAPAPPAPPAPPGSIAKPGDWLASSITKRDEKRARSLGLVSPDEGNVILPDSVTTESQLPCFADVLEAKPKDSWKNILSPDERAAADKLFTKFLRIKEADGQTMIGTEVAAVFLKRRVQPVMARVRPMWLYTGPKDENRINAAELSEKELLDEVRRLTLFSQEDSIPLISSYTPLDANHPLSEVPIVSGNLQDSPNDNSEGRGSSVPVDFRTAEHVDPKDEYDDPIDSEAAHANLPSSADHACNTEGSVRDDDADHDAFIDAAVEEARASPAKRSTGGFADEDDLFDIDEGIVEPPTKKAKFGAAPPDVAASESSVPKAAPWLRTPPSDLRGVISSLEAFASQFTSLEVEKVRLQKEVKSSSLKLDGAVKIAAEARQEVDSLKEELGKLKEKLREEEATLGRSSGG</sequence>
<feature type="region of interest" description="Disordered" evidence="2">
    <location>
        <begin position="333"/>
        <end position="363"/>
    </location>
</feature>
<name>A0AAD8RU71_LOLMU</name>
<accession>A0AAD8RU71</accession>
<protein>
    <submittedName>
        <fullName evidence="3">Uncharacterized protein</fullName>
    </submittedName>
</protein>
<gene>
    <name evidence="3" type="ORF">QYE76_006173</name>
</gene>
<evidence type="ECO:0000313" key="3">
    <source>
        <dbReference type="EMBL" id="KAK1631858.1"/>
    </source>
</evidence>
<organism evidence="3 4">
    <name type="scientific">Lolium multiflorum</name>
    <name type="common">Italian ryegrass</name>
    <name type="synonym">Lolium perenne subsp. multiflorum</name>
    <dbReference type="NCBI Taxonomy" id="4521"/>
    <lineage>
        <taxon>Eukaryota</taxon>
        <taxon>Viridiplantae</taxon>
        <taxon>Streptophyta</taxon>
        <taxon>Embryophyta</taxon>
        <taxon>Tracheophyta</taxon>
        <taxon>Spermatophyta</taxon>
        <taxon>Magnoliopsida</taxon>
        <taxon>Liliopsida</taxon>
        <taxon>Poales</taxon>
        <taxon>Poaceae</taxon>
        <taxon>BOP clade</taxon>
        <taxon>Pooideae</taxon>
        <taxon>Poodae</taxon>
        <taxon>Poeae</taxon>
        <taxon>Poeae Chloroplast Group 2 (Poeae type)</taxon>
        <taxon>Loliodinae</taxon>
        <taxon>Loliinae</taxon>
        <taxon>Lolium</taxon>
    </lineage>
</organism>
<dbReference type="AlphaFoldDB" id="A0AAD8RU71"/>
<keyword evidence="1" id="KW-0175">Coiled coil</keyword>
<dbReference type="PANTHER" id="PTHR33026">
    <property type="entry name" value="OS06G0360600 PROTEIN"/>
    <property type="match status" value="1"/>
</dbReference>
<feature type="coiled-coil region" evidence="1">
    <location>
        <begin position="373"/>
        <end position="435"/>
    </location>
</feature>
<dbReference type="Proteomes" id="UP001231189">
    <property type="component" value="Unassembled WGS sequence"/>
</dbReference>
<keyword evidence="4" id="KW-1185">Reference proteome</keyword>
<feature type="compositionally biased region" description="Pro residues" evidence="2">
    <location>
        <begin position="36"/>
        <end position="48"/>
    </location>
</feature>
<dbReference type="EMBL" id="JAUUTY010000005">
    <property type="protein sequence ID" value="KAK1631858.1"/>
    <property type="molecule type" value="Genomic_DNA"/>
</dbReference>
<reference evidence="3" key="1">
    <citation type="submission" date="2023-07" db="EMBL/GenBank/DDBJ databases">
        <title>A chromosome-level genome assembly of Lolium multiflorum.</title>
        <authorList>
            <person name="Chen Y."/>
            <person name="Copetti D."/>
            <person name="Kolliker R."/>
            <person name="Studer B."/>
        </authorList>
    </citation>
    <scope>NUCLEOTIDE SEQUENCE</scope>
    <source>
        <strain evidence="3">02402/16</strain>
        <tissue evidence="3">Leaf</tissue>
    </source>
</reference>